<name>A0ABY6CN10_9BACT</name>
<organism evidence="1 2">
    <name type="scientific">Reichenbachiella agarivorans</name>
    <dbReference type="NCBI Taxonomy" id="2979464"/>
    <lineage>
        <taxon>Bacteria</taxon>
        <taxon>Pseudomonadati</taxon>
        <taxon>Bacteroidota</taxon>
        <taxon>Cytophagia</taxon>
        <taxon>Cytophagales</taxon>
        <taxon>Reichenbachiellaceae</taxon>
        <taxon>Reichenbachiella</taxon>
    </lineage>
</organism>
<reference evidence="1" key="1">
    <citation type="submission" date="2022-09" db="EMBL/GenBank/DDBJ databases">
        <title>Comparative genomics and taxonomic characterization of three novel marine species of genus Reichenbachiella exhibiting antioxidant and polysaccharide degradation activities.</title>
        <authorList>
            <person name="Muhammad N."/>
            <person name="Lee Y.-J."/>
            <person name="Ko J."/>
            <person name="Kim S.-G."/>
        </authorList>
    </citation>
    <scope>NUCLEOTIDE SEQUENCE</scope>
    <source>
        <strain evidence="1">BKB1-1</strain>
    </source>
</reference>
<proteinExistence type="predicted"/>
<evidence type="ECO:0008006" key="3">
    <source>
        <dbReference type="Google" id="ProtNLM"/>
    </source>
</evidence>
<keyword evidence="2" id="KW-1185">Reference proteome</keyword>
<evidence type="ECO:0000313" key="2">
    <source>
        <dbReference type="Proteomes" id="UP001065174"/>
    </source>
</evidence>
<sequence>MRFLLLLLVVGSVQMAVGQDILLTGVNKGESLYIKNPYMVARDSFCIQSIMINGKPSKVNLSLTAIRLNFNEVEMFSPVSVRIHHADSCTPKIVNPEAILYYSSFKFDSLVMRDSVLHWFTKGDRTEGRFVIEKLNKEYWDEVATQQAKGHFDGAQYVYYPEHSDGGNKYRIRYELPNGRYLYSEEVEYYYYPKGVTFSPKVVTDVIYLSREARFEIMDISGTVILKGTAKKIPLRLLRPGNYTIMLDGDIDTFVKK</sequence>
<dbReference type="EMBL" id="CP106679">
    <property type="protein sequence ID" value="UXP31896.1"/>
    <property type="molecule type" value="Genomic_DNA"/>
</dbReference>
<evidence type="ECO:0000313" key="1">
    <source>
        <dbReference type="EMBL" id="UXP31896.1"/>
    </source>
</evidence>
<gene>
    <name evidence="1" type="ORF">N6H18_16240</name>
</gene>
<dbReference type="RefSeq" id="WP_262309335.1">
    <property type="nucleotide sequence ID" value="NZ_CP106679.1"/>
</dbReference>
<accession>A0ABY6CN10</accession>
<protein>
    <recommendedName>
        <fullName evidence="3">Por secretion system C-terminal sorting domain-containing protein</fullName>
    </recommendedName>
</protein>
<dbReference type="Proteomes" id="UP001065174">
    <property type="component" value="Chromosome"/>
</dbReference>